<proteinExistence type="evidence at transcript level"/>
<accession>L7LRB6</accession>
<keyword evidence="2" id="KW-0964">Secreted</keyword>
<feature type="signal peptide" evidence="3">
    <location>
        <begin position="1"/>
        <end position="23"/>
    </location>
</feature>
<sequence length="104" mass="11130">MWFRSFLLFTATVVLAEWHVANAALAIARVPVENGKCQYNGTEITPGKPLHVEYPCEQWNCYVGDEGTGTLDIAGCGAVGAGSGCRKVKGNGVYPDCCETVICE</sequence>
<evidence type="ECO:0000259" key="4">
    <source>
        <dbReference type="SMART" id="SM01318"/>
    </source>
</evidence>
<evidence type="ECO:0000256" key="2">
    <source>
        <dbReference type="ARBA" id="ARBA00022525"/>
    </source>
</evidence>
<evidence type="ECO:0000256" key="1">
    <source>
        <dbReference type="ARBA" id="ARBA00004613"/>
    </source>
</evidence>
<reference evidence="5" key="1">
    <citation type="submission" date="2012-11" db="EMBL/GenBank/DDBJ databases">
        <authorList>
            <person name="Lucero-Rivera Y.E."/>
            <person name="Tovar-Ramirez D."/>
        </authorList>
    </citation>
    <scope>NUCLEOTIDE SEQUENCE</scope>
    <source>
        <tissue evidence="5">Salivary gland</tissue>
    </source>
</reference>
<keyword evidence="3" id="KW-0732">Signal</keyword>
<feature type="chain" id="PRO_5003980375" evidence="3">
    <location>
        <begin position="24"/>
        <end position="104"/>
    </location>
</feature>
<feature type="domain" description="Single" evidence="4">
    <location>
        <begin position="37"/>
        <end position="103"/>
    </location>
</feature>
<dbReference type="SMART" id="SM01318">
    <property type="entry name" value="SVWC"/>
    <property type="match status" value="1"/>
</dbReference>
<evidence type="ECO:0000256" key="3">
    <source>
        <dbReference type="SAM" id="SignalP"/>
    </source>
</evidence>
<protein>
    <submittedName>
        <fullName evidence="5">Putative 8.9 kDa family member</fullName>
    </submittedName>
</protein>
<name>L7LRB6_RHIPC</name>
<evidence type="ECO:0000313" key="5">
    <source>
        <dbReference type="EMBL" id="JAA54057.1"/>
    </source>
</evidence>
<dbReference type="Pfam" id="PF15430">
    <property type="entry name" value="SVWC"/>
    <property type="match status" value="1"/>
</dbReference>
<dbReference type="AlphaFoldDB" id="L7LRB6"/>
<dbReference type="InterPro" id="IPR029277">
    <property type="entry name" value="SVWC_dom"/>
</dbReference>
<dbReference type="GO" id="GO:0005576">
    <property type="term" value="C:extracellular region"/>
    <property type="evidence" value="ECO:0007669"/>
    <property type="project" value="UniProtKB-SubCell"/>
</dbReference>
<comment type="subcellular location">
    <subcellularLocation>
        <location evidence="1">Secreted</location>
    </subcellularLocation>
</comment>
<organism evidence="5">
    <name type="scientific">Rhipicephalus pulchellus</name>
    <name type="common">Yellow backed tick</name>
    <name type="synonym">Dermacentor pulchellus</name>
    <dbReference type="NCBI Taxonomy" id="72859"/>
    <lineage>
        <taxon>Eukaryota</taxon>
        <taxon>Metazoa</taxon>
        <taxon>Ecdysozoa</taxon>
        <taxon>Arthropoda</taxon>
        <taxon>Chelicerata</taxon>
        <taxon>Arachnida</taxon>
        <taxon>Acari</taxon>
        <taxon>Parasitiformes</taxon>
        <taxon>Ixodida</taxon>
        <taxon>Ixodoidea</taxon>
        <taxon>Ixodidae</taxon>
        <taxon>Rhipicephalinae</taxon>
        <taxon>Rhipicephalus</taxon>
        <taxon>Rhipicephalus</taxon>
    </lineage>
</organism>
<reference evidence="5" key="2">
    <citation type="journal article" date="2015" name="J. Proteomics">
        <title>Sexual differences in the sialomes of the zebra tick, Rhipicephalus pulchellus.</title>
        <authorList>
            <person name="Tan A.W."/>
            <person name="Francischetti I.M."/>
            <person name="Slovak M."/>
            <person name="Kini R.M."/>
            <person name="Ribeiro J.M."/>
        </authorList>
    </citation>
    <scope>NUCLEOTIDE SEQUENCE</scope>
    <source>
        <tissue evidence="5">Salivary gland</tissue>
    </source>
</reference>
<dbReference type="EMBL" id="GACK01010977">
    <property type="protein sequence ID" value="JAA54057.1"/>
    <property type="molecule type" value="mRNA"/>
</dbReference>